<reference evidence="3 4" key="1">
    <citation type="journal article" date="2012" name="BMC Genomics">
        <title>Comparative genomic analysis and phylogenetic position of Theileria equi.</title>
        <authorList>
            <person name="Kappmeyer L.S."/>
            <person name="Thiagarajan M."/>
            <person name="Herndon D.R."/>
            <person name="Ramsay J.D."/>
            <person name="Caler E."/>
            <person name="Djikeng A."/>
            <person name="Gillespie J.J."/>
            <person name="Lau A.O."/>
            <person name="Roalson E.H."/>
            <person name="Silva J.C."/>
            <person name="Silva M.G."/>
            <person name="Suarez C.E."/>
            <person name="Ueti M.W."/>
            <person name="Nene V.M."/>
            <person name="Mealey R.H."/>
            <person name="Knowles D.P."/>
            <person name="Brayton K.A."/>
        </authorList>
    </citation>
    <scope>NUCLEOTIDE SEQUENCE [LARGE SCALE GENOMIC DNA]</scope>
    <source>
        <strain evidence="3 4">WA</strain>
    </source>
</reference>
<dbReference type="GO" id="GO:0005847">
    <property type="term" value="C:mRNA cleavage and polyadenylation specificity factor complex"/>
    <property type="evidence" value="ECO:0007669"/>
    <property type="project" value="InterPro"/>
</dbReference>
<dbReference type="Proteomes" id="UP000031512">
    <property type="component" value="Chromosome 1"/>
</dbReference>
<gene>
    <name evidence="3" type="ORF">BEWA_018780</name>
</gene>
<keyword evidence="1" id="KW-0539">Nucleus</keyword>
<dbReference type="InterPro" id="IPR027075">
    <property type="entry name" value="CPSF2"/>
</dbReference>
<dbReference type="STRING" id="1537102.L0AUW8"/>
<dbReference type="VEuPathDB" id="PiroplasmaDB:BEWA_018780"/>
<dbReference type="eggNOG" id="KOG1135">
    <property type="taxonomic scope" value="Eukaryota"/>
</dbReference>
<dbReference type="GO" id="GO:0006398">
    <property type="term" value="P:mRNA 3'-end processing by stem-loop binding and cleavage"/>
    <property type="evidence" value="ECO:0007669"/>
    <property type="project" value="InterPro"/>
</dbReference>
<accession>L0AUW8</accession>
<protein>
    <recommendedName>
        <fullName evidence="1">Cleavage and polyadenylation specificity factor subunit 2</fullName>
    </recommendedName>
    <alternativeName>
        <fullName evidence="1">Cleavage and polyadenylation specificity factor 100 kDa subunit</fullName>
    </alternativeName>
</protein>
<dbReference type="GeneID" id="15806179"/>
<dbReference type="SMART" id="SM01027">
    <property type="entry name" value="Beta-Casp"/>
    <property type="match status" value="1"/>
</dbReference>
<keyword evidence="1" id="KW-0507">mRNA processing</keyword>
<organism evidence="3 4">
    <name type="scientific">Theileria equi strain WA</name>
    <dbReference type="NCBI Taxonomy" id="1537102"/>
    <lineage>
        <taxon>Eukaryota</taxon>
        <taxon>Sar</taxon>
        <taxon>Alveolata</taxon>
        <taxon>Apicomplexa</taxon>
        <taxon>Aconoidasida</taxon>
        <taxon>Piroplasmida</taxon>
        <taxon>Theileriidae</taxon>
        <taxon>Theileria</taxon>
    </lineage>
</organism>
<keyword evidence="1" id="KW-0694">RNA-binding</keyword>
<dbReference type="Gene3D" id="3.40.50.10890">
    <property type="match status" value="1"/>
</dbReference>
<dbReference type="PANTHER" id="PTHR45922">
    <property type="entry name" value="CLEAVAGE AND POLYADENYLATION SPECIFICITY FACTOR SUBUNIT 2"/>
    <property type="match status" value="1"/>
</dbReference>
<evidence type="ECO:0000313" key="4">
    <source>
        <dbReference type="Proteomes" id="UP000031512"/>
    </source>
</evidence>
<dbReference type="GO" id="GO:0003723">
    <property type="term" value="F:RNA binding"/>
    <property type="evidence" value="ECO:0007669"/>
    <property type="project" value="UniProtKB-KW"/>
</dbReference>
<sequence length="878" mass="100013">MTTVNIEPIITHTLLASKLTLRFQNEENNANNEINILINCGWSLDFDEGDLEAYKKTLDNVDLILITDGDFEHVGAILWLLSTLRDQKSTKHHIANHPTILSTEASYKFARAALIDVLENVTFTNNFKYYEVKDLDAFHTQCSKLRYKETHCYSKSFNNTNVKISCRPINNGCSIGGALWVIDVGFSSIICGDDFRMYSSVLLNPIDLDHIARPDVLIINHESSKVREEEKTNYKGREKIYQFHDLDLLINKMVGTLNDGGSVLIPSNIDHTLINLLVTLNFVWATADLSHYKIVLVSPVADKILLLVGTCLEYMKSNLYHNFIKTLWNPLQNINHITPLTSLNLLSKYQYAPTIFISTCNSIHFGFTSFLFVSLASYHKNLIILSKPIDGILKYVPNADVDGMDRVTDSVEKSPFVLQLNLQSNISDSLNVKNVSRTETMVIEDIKAILTENKPTNIHSFSNINGKPTFVNPQNIQSVSLKYADKRDENYGLPFSDSVTNINMNPYNRLDTNAANDTTQSSTTEFSQKDYLKYVSVMDDYYRKYLEIKTKDSSLFDIEDEFTGVHKPKTKDKPQIIVKTFPFVLKCPVFLTSCFNILPNDLQLPSLLHHILPRNVILFPKRTIHGKSLKIETYISKFQHHTLLHSFAKGQTSTEIENTKSQISASSSGILSLYIDTFNFPVQLDDGIIVLLRKIMDSSRFGNLERPTKNSRYEKIGFVIKSINSWKVRHNQQFICQVLGKFEQIENLSHEATFNTISNSLCSRTFWSEKMDSPPKMKLNTDIEEFTDVNNNAKMGLCKTQLVGDINISTYTSFMDDCIPNYISVYSGITNVNQKVKVTKSTLSYGRKGWTMEGTLDPSYYLARKILYKLHSKIEPIY</sequence>
<name>L0AUW8_THEEQ</name>
<proteinExistence type="inferred from homology"/>
<comment type="similarity">
    <text evidence="1">Belongs to the metallo-beta-lactamase superfamily. RNA-metabolizing metallo-beta-lactamase-like family. CPSF2/YSH1 subfamily.</text>
</comment>
<keyword evidence="4" id="KW-1185">Reference proteome</keyword>
<dbReference type="EMBL" id="CP001669">
    <property type="protein sequence ID" value="AFZ79033.1"/>
    <property type="molecule type" value="Genomic_DNA"/>
</dbReference>
<dbReference type="PANTHER" id="PTHR45922:SF1">
    <property type="entry name" value="CLEAVAGE AND POLYADENYLATION SPECIFICITY FACTOR SUBUNIT 2"/>
    <property type="match status" value="1"/>
</dbReference>
<evidence type="ECO:0000313" key="3">
    <source>
        <dbReference type="EMBL" id="AFZ79033.1"/>
    </source>
</evidence>
<dbReference type="RefSeq" id="XP_004828699.1">
    <property type="nucleotide sequence ID" value="XM_004828642.1"/>
</dbReference>
<dbReference type="Gene3D" id="3.60.15.10">
    <property type="entry name" value="Ribonuclease Z/Hydroxyacylglutathione hydrolase-like"/>
    <property type="match status" value="1"/>
</dbReference>
<dbReference type="InterPro" id="IPR001279">
    <property type="entry name" value="Metallo-B-lactamas"/>
</dbReference>
<evidence type="ECO:0000259" key="2">
    <source>
        <dbReference type="SMART" id="SM01027"/>
    </source>
</evidence>
<dbReference type="SUPFAM" id="SSF56281">
    <property type="entry name" value="Metallo-hydrolase/oxidoreductase"/>
    <property type="match status" value="1"/>
</dbReference>
<dbReference type="OrthoDB" id="64353at2759"/>
<evidence type="ECO:0000256" key="1">
    <source>
        <dbReference type="RuleBase" id="RU365006"/>
    </source>
</evidence>
<dbReference type="InterPro" id="IPR036866">
    <property type="entry name" value="RibonucZ/Hydroxyglut_hydro"/>
</dbReference>
<dbReference type="InterPro" id="IPR022712">
    <property type="entry name" value="Beta_Casp"/>
</dbReference>
<dbReference type="KEGG" id="beq:BEWA_018780"/>
<feature type="domain" description="Beta-Casp" evidence="2">
    <location>
        <begin position="273"/>
        <end position="396"/>
    </location>
</feature>
<dbReference type="AlphaFoldDB" id="L0AUW8"/>
<comment type="subcellular location">
    <subcellularLocation>
        <location evidence="1">Nucleus</location>
    </subcellularLocation>
</comment>
<dbReference type="Pfam" id="PF16661">
    <property type="entry name" value="Lactamase_B_6"/>
    <property type="match status" value="1"/>
</dbReference>